<keyword evidence="2" id="KW-0418">Kinase</keyword>
<dbReference type="PROSITE" id="PS50011">
    <property type="entry name" value="PROTEIN_KINASE_DOM"/>
    <property type="match status" value="1"/>
</dbReference>
<reference evidence="2 3" key="1">
    <citation type="submission" date="2019-01" db="EMBL/GenBank/DDBJ databases">
        <title>The draft genome of Rhizobium sp. 24NR.</title>
        <authorList>
            <person name="Liu L."/>
            <person name="Liang L."/>
            <person name="Shi S."/>
            <person name="Xu L."/>
            <person name="Wang X."/>
            <person name="Li L."/>
            <person name="Zhang X."/>
        </authorList>
    </citation>
    <scope>NUCLEOTIDE SEQUENCE [LARGE SCALE GENOMIC DNA]</scope>
    <source>
        <strain evidence="2 3">24NR</strain>
    </source>
</reference>
<dbReference type="Gene3D" id="1.10.510.10">
    <property type="entry name" value="Transferase(Phosphotransferase) domain 1"/>
    <property type="match status" value="1"/>
</dbReference>
<dbReference type="OrthoDB" id="9801841at2"/>
<dbReference type="GO" id="GO:0004674">
    <property type="term" value="F:protein serine/threonine kinase activity"/>
    <property type="evidence" value="ECO:0007669"/>
    <property type="project" value="UniProtKB-KW"/>
</dbReference>
<dbReference type="EMBL" id="SBIP01000001">
    <property type="protein sequence ID" value="RWX81505.1"/>
    <property type="molecule type" value="Genomic_DNA"/>
</dbReference>
<proteinExistence type="predicted"/>
<feature type="domain" description="Protein kinase" evidence="1">
    <location>
        <begin position="67"/>
        <end position="312"/>
    </location>
</feature>
<accession>A0A3S3SB37</accession>
<comment type="caution">
    <text evidence="2">The sequence shown here is derived from an EMBL/GenBank/DDBJ whole genome shotgun (WGS) entry which is preliminary data.</text>
</comment>
<evidence type="ECO:0000313" key="3">
    <source>
        <dbReference type="Proteomes" id="UP000287687"/>
    </source>
</evidence>
<organism evidence="2 3">
    <name type="scientific">Neorhizobium lilium</name>
    <dbReference type="NCBI Taxonomy" id="2503024"/>
    <lineage>
        <taxon>Bacteria</taxon>
        <taxon>Pseudomonadati</taxon>
        <taxon>Pseudomonadota</taxon>
        <taxon>Alphaproteobacteria</taxon>
        <taxon>Hyphomicrobiales</taxon>
        <taxon>Rhizobiaceae</taxon>
        <taxon>Rhizobium/Agrobacterium group</taxon>
        <taxon>Neorhizobium</taxon>
    </lineage>
</organism>
<dbReference type="InterPro" id="IPR011009">
    <property type="entry name" value="Kinase-like_dom_sf"/>
</dbReference>
<protein>
    <submittedName>
        <fullName evidence="2">Serine/threonine protein kinase</fullName>
    </submittedName>
</protein>
<keyword evidence="2" id="KW-0808">Transferase</keyword>
<evidence type="ECO:0000259" key="1">
    <source>
        <dbReference type="PROSITE" id="PS50011"/>
    </source>
</evidence>
<dbReference type="Proteomes" id="UP000287687">
    <property type="component" value="Unassembled WGS sequence"/>
</dbReference>
<dbReference type="PROSITE" id="PS00109">
    <property type="entry name" value="PROTEIN_KINASE_TYR"/>
    <property type="match status" value="1"/>
</dbReference>
<gene>
    <name evidence="2" type="ORF">EPK99_04235</name>
</gene>
<sequence>MRPDTLQIALEETARRFSKLWHVLNHGTDGPHSPETRRMLVDRVRDALDRGQARLADTDGQFIANSFALDALVHQGPTTEVHRARHRDLGTFHAIKMIRPDCAGDAGARDLLLREAAIGLTVRHGNVASTQTVIRLEDGRPALVMEWLEHRLSTALHTRQLSAADVIAVITAILSGLDAIHAVGFVHCDLSPVNLLMAGKNLSQIKIADFGIALGTGHRHGELDLSFAGQPNFASPEQKAGQPLDGRSDLYSAGLLLSLLLRHCSDPSDKIEALKAISIQLSRKMPADRPQHAKAALMMLANLGKSDPIGAY</sequence>
<dbReference type="RefSeq" id="WP_128441386.1">
    <property type="nucleotide sequence ID" value="NZ_SBIP01000001.1"/>
</dbReference>
<evidence type="ECO:0000313" key="2">
    <source>
        <dbReference type="EMBL" id="RWX81505.1"/>
    </source>
</evidence>
<dbReference type="GO" id="GO:0005524">
    <property type="term" value="F:ATP binding"/>
    <property type="evidence" value="ECO:0007669"/>
    <property type="project" value="InterPro"/>
</dbReference>
<name>A0A3S3SB37_9HYPH</name>
<dbReference type="InterPro" id="IPR000719">
    <property type="entry name" value="Prot_kinase_dom"/>
</dbReference>
<dbReference type="Pfam" id="PF00069">
    <property type="entry name" value="Pkinase"/>
    <property type="match status" value="1"/>
</dbReference>
<keyword evidence="3" id="KW-1185">Reference proteome</keyword>
<dbReference type="PANTHER" id="PTHR24347">
    <property type="entry name" value="SERINE/THREONINE-PROTEIN KINASE"/>
    <property type="match status" value="1"/>
</dbReference>
<dbReference type="InterPro" id="IPR008266">
    <property type="entry name" value="Tyr_kinase_AS"/>
</dbReference>
<keyword evidence="2" id="KW-0723">Serine/threonine-protein kinase</keyword>
<dbReference type="SUPFAM" id="SSF56112">
    <property type="entry name" value="Protein kinase-like (PK-like)"/>
    <property type="match status" value="1"/>
</dbReference>
<dbReference type="AlphaFoldDB" id="A0A3S3SB37"/>
<dbReference type="CDD" id="cd14014">
    <property type="entry name" value="STKc_PknB_like"/>
    <property type="match status" value="1"/>
</dbReference>